<evidence type="ECO:0000313" key="1">
    <source>
        <dbReference type="EMBL" id="KAG0446321.1"/>
    </source>
</evidence>
<protein>
    <submittedName>
        <fullName evidence="1">Uncharacterized protein</fullName>
    </submittedName>
</protein>
<evidence type="ECO:0000313" key="4">
    <source>
        <dbReference type="Proteomes" id="UP000639772"/>
    </source>
</evidence>
<proteinExistence type="predicted"/>
<dbReference type="AlphaFoldDB" id="A0A835U4Z3"/>
<dbReference type="Proteomes" id="UP000639772">
    <property type="component" value="Unassembled WGS sequence"/>
</dbReference>
<accession>A0A835U4Z3</accession>
<dbReference type="EMBL" id="JADCNM010000590">
    <property type="protein sequence ID" value="KAG0446321.1"/>
    <property type="molecule type" value="Genomic_DNA"/>
</dbReference>
<evidence type="ECO:0000313" key="3">
    <source>
        <dbReference type="Proteomes" id="UP000636800"/>
    </source>
</evidence>
<sequence length="205" mass="23193">MSPRSSKMKGDYYRYLASSGWLTGKSSREHLQRLSQAQCSLRDPFGQSVGNGGKVKIMDTEGEDSQSPVVQSFYSKYKGLMREKCLKGVNKYFLDNAQARTKSRLGRLADHQPHRSHTKVLPYLQTENEAYDRGQFLSFVPTAKVSIEKWAGDKCASAVEYEGRGPRIGCRVRICTNWDIFIKTLQKVQSGDNVLRQALTFISPK</sequence>
<gene>
    <name evidence="2" type="ORF">HPP92_028885</name>
    <name evidence="1" type="ORF">HPP92_028895</name>
</gene>
<comment type="caution">
    <text evidence="1">The sequence shown here is derived from an EMBL/GenBank/DDBJ whole genome shotgun (WGS) entry which is preliminary data.</text>
</comment>
<keyword evidence="3" id="KW-1185">Reference proteome</keyword>
<dbReference type="Proteomes" id="UP000636800">
    <property type="component" value="Unassembled WGS sequence"/>
</dbReference>
<reference evidence="3 4" key="1">
    <citation type="journal article" date="2020" name="Nat. Food">
        <title>A phased Vanilla planifolia genome enables genetic improvement of flavour and production.</title>
        <authorList>
            <person name="Hasing T."/>
            <person name="Tang H."/>
            <person name="Brym M."/>
            <person name="Khazi F."/>
            <person name="Huang T."/>
            <person name="Chambers A.H."/>
        </authorList>
    </citation>
    <scope>NUCLEOTIDE SEQUENCE [LARGE SCALE GENOMIC DNA]</scope>
    <source>
        <tissue evidence="1">Leaf</tissue>
    </source>
</reference>
<organism evidence="1 4">
    <name type="scientific">Vanilla planifolia</name>
    <name type="common">Vanilla</name>
    <dbReference type="NCBI Taxonomy" id="51239"/>
    <lineage>
        <taxon>Eukaryota</taxon>
        <taxon>Viridiplantae</taxon>
        <taxon>Streptophyta</taxon>
        <taxon>Embryophyta</taxon>
        <taxon>Tracheophyta</taxon>
        <taxon>Spermatophyta</taxon>
        <taxon>Magnoliopsida</taxon>
        <taxon>Liliopsida</taxon>
        <taxon>Asparagales</taxon>
        <taxon>Orchidaceae</taxon>
        <taxon>Vanilloideae</taxon>
        <taxon>Vanilleae</taxon>
        <taxon>Vanilla</taxon>
    </lineage>
</organism>
<dbReference type="EMBL" id="JADCNL010000589">
    <property type="protein sequence ID" value="KAG0446326.1"/>
    <property type="molecule type" value="Genomic_DNA"/>
</dbReference>
<name>A0A835U4Z3_VANPL</name>
<evidence type="ECO:0000313" key="2">
    <source>
        <dbReference type="EMBL" id="KAG0446326.1"/>
    </source>
</evidence>